<dbReference type="Pfam" id="PF02518">
    <property type="entry name" value="HATPase_c"/>
    <property type="match status" value="1"/>
</dbReference>
<reference evidence="9 10" key="1">
    <citation type="submission" date="2019-03" db="EMBL/GenBank/DDBJ databases">
        <title>Genomic Encyclopedia of Type Strains, Phase IV (KMG-IV): sequencing the most valuable type-strain genomes for metagenomic binning, comparative biology and taxonomic classification.</title>
        <authorList>
            <person name="Goeker M."/>
        </authorList>
    </citation>
    <scope>NUCLEOTIDE SEQUENCE [LARGE SCALE GENOMIC DNA]</scope>
    <source>
        <strain evidence="9 10">DSM 18577</strain>
    </source>
</reference>
<dbReference type="PROSITE" id="PS50109">
    <property type="entry name" value="HIS_KIN"/>
    <property type="match status" value="1"/>
</dbReference>
<evidence type="ECO:0000256" key="5">
    <source>
        <dbReference type="ARBA" id="ARBA00022777"/>
    </source>
</evidence>
<keyword evidence="7" id="KW-0472">Membrane</keyword>
<dbReference type="InterPro" id="IPR003661">
    <property type="entry name" value="HisK_dim/P_dom"/>
</dbReference>
<keyword evidence="7" id="KW-0812">Transmembrane</keyword>
<dbReference type="OrthoDB" id="9804645at2"/>
<dbReference type="GO" id="GO:0000155">
    <property type="term" value="F:phosphorelay sensor kinase activity"/>
    <property type="evidence" value="ECO:0007669"/>
    <property type="project" value="InterPro"/>
</dbReference>
<protein>
    <recommendedName>
        <fullName evidence="2">histidine kinase</fullName>
        <ecNumber evidence="2">2.7.13.3</ecNumber>
    </recommendedName>
</protein>
<dbReference type="Proteomes" id="UP000295565">
    <property type="component" value="Unassembled WGS sequence"/>
</dbReference>
<keyword evidence="6" id="KW-0902">Two-component regulatory system</keyword>
<accession>A0A4R1JM26</accession>
<dbReference type="RefSeq" id="WP_131912969.1">
    <property type="nucleotide sequence ID" value="NZ_OU594967.1"/>
</dbReference>
<name>A0A4R1JM26_9GAMM</name>
<evidence type="ECO:0000256" key="1">
    <source>
        <dbReference type="ARBA" id="ARBA00000085"/>
    </source>
</evidence>
<evidence type="ECO:0000256" key="6">
    <source>
        <dbReference type="ARBA" id="ARBA00023012"/>
    </source>
</evidence>
<feature type="domain" description="Histidine kinase" evidence="8">
    <location>
        <begin position="270"/>
        <end position="484"/>
    </location>
</feature>
<keyword evidence="3" id="KW-0597">Phosphoprotein</keyword>
<keyword evidence="4" id="KW-0808">Transferase</keyword>
<dbReference type="GO" id="GO:0005886">
    <property type="term" value="C:plasma membrane"/>
    <property type="evidence" value="ECO:0007669"/>
    <property type="project" value="TreeGrafter"/>
</dbReference>
<gene>
    <name evidence="9" type="ORF">EV690_2167</name>
</gene>
<dbReference type="AlphaFoldDB" id="A0A4R1JM26"/>
<dbReference type="SUPFAM" id="SSF55874">
    <property type="entry name" value="ATPase domain of HSP90 chaperone/DNA topoisomerase II/histidine kinase"/>
    <property type="match status" value="1"/>
</dbReference>
<dbReference type="CDD" id="cd00082">
    <property type="entry name" value="HisKA"/>
    <property type="match status" value="1"/>
</dbReference>
<dbReference type="SUPFAM" id="SSF47384">
    <property type="entry name" value="Homodimeric domain of signal transducing histidine kinase"/>
    <property type="match status" value="1"/>
</dbReference>
<dbReference type="PANTHER" id="PTHR45453:SF1">
    <property type="entry name" value="PHOSPHATE REGULON SENSOR PROTEIN PHOR"/>
    <property type="match status" value="1"/>
</dbReference>
<dbReference type="InterPro" id="IPR036097">
    <property type="entry name" value="HisK_dim/P_sf"/>
</dbReference>
<organism evidence="9 10">
    <name type="scientific">Celerinatantimonas diazotrophica</name>
    <dbReference type="NCBI Taxonomy" id="412034"/>
    <lineage>
        <taxon>Bacteria</taxon>
        <taxon>Pseudomonadati</taxon>
        <taxon>Pseudomonadota</taxon>
        <taxon>Gammaproteobacteria</taxon>
        <taxon>Celerinatantimonadaceae</taxon>
        <taxon>Celerinatantimonas</taxon>
    </lineage>
</organism>
<comment type="caution">
    <text evidence="9">The sequence shown here is derived from an EMBL/GenBank/DDBJ whole genome shotgun (WGS) entry which is preliminary data.</text>
</comment>
<dbReference type="SMART" id="SM00387">
    <property type="entry name" value="HATPase_c"/>
    <property type="match status" value="1"/>
</dbReference>
<sequence length="485" mass="55836">MRINIIKKIKEFDRSSSSIERNLINSISLIFGVILLIVFICVDRGVDIWVQNQFDQGMIDQANYLKSQIKTNGQQTIITFDKHFMPGFKSTSHPRFFQLWQKNKTLMRSKTLQRYPQDNLIHPKLAIGKDKVVQVVMPNGALGRASLSYFIPLNASHKTEPFYLTIYRSAKALDNLLWLVDILLVSSFILAMGTMRYITKKLIIKGLKPLEKINEELINYRNLKETVDREIYFPIPQKSVKEIAPIRHELNEFIHKNNQLVDNEKRITADIAHELKTPLAEMITLSEVHITYPKDQRISQTYAQDMLNIAQRMKAIVENLLLLQKASSSSFKTTIKELDLINLMDKIKDGLRFKYPLLNQRLIIKEQSFIHIQADEFSLSVIIQNLIDNSLFYSSKNSPITIVWHADTKGKQFIISNQTDTPVSAEQIKSLTKPLYQIDSSRTNIDHYGLGLSIVKKLCEKNNYQLSFSQNDKNEFSVSIGIANG</sequence>
<dbReference type="PANTHER" id="PTHR45453">
    <property type="entry name" value="PHOSPHATE REGULON SENSOR PROTEIN PHOR"/>
    <property type="match status" value="1"/>
</dbReference>
<keyword evidence="5 9" id="KW-0418">Kinase</keyword>
<dbReference type="EC" id="2.7.13.3" evidence="2"/>
<comment type="catalytic activity">
    <reaction evidence="1">
        <text>ATP + protein L-histidine = ADP + protein N-phospho-L-histidine.</text>
        <dbReference type="EC" id="2.7.13.3"/>
    </reaction>
</comment>
<feature type="transmembrane region" description="Helical" evidence="7">
    <location>
        <begin position="21"/>
        <end position="40"/>
    </location>
</feature>
<dbReference type="GO" id="GO:0004721">
    <property type="term" value="F:phosphoprotein phosphatase activity"/>
    <property type="evidence" value="ECO:0007669"/>
    <property type="project" value="TreeGrafter"/>
</dbReference>
<dbReference type="InterPro" id="IPR005467">
    <property type="entry name" value="His_kinase_dom"/>
</dbReference>
<dbReference type="SMART" id="SM00388">
    <property type="entry name" value="HisKA"/>
    <property type="match status" value="1"/>
</dbReference>
<dbReference type="InterPro" id="IPR003594">
    <property type="entry name" value="HATPase_dom"/>
</dbReference>
<dbReference type="Pfam" id="PF00512">
    <property type="entry name" value="HisKA"/>
    <property type="match status" value="1"/>
</dbReference>
<dbReference type="Gene3D" id="1.10.287.130">
    <property type="match status" value="1"/>
</dbReference>
<feature type="transmembrane region" description="Helical" evidence="7">
    <location>
        <begin position="176"/>
        <end position="198"/>
    </location>
</feature>
<keyword evidence="10" id="KW-1185">Reference proteome</keyword>
<evidence type="ECO:0000313" key="9">
    <source>
        <dbReference type="EMBL" id="TCK52067.1"/>
    </source>
</evidence>
<evidence type="ECO:0000256" key="2">
    <source>
        <dbReference type="ARBA" id="ARBA00012438"/>
    </source>
</evidence>
<keyword evidence="7" id="KW-1133">Transmembrane helix</keyword>
<dbReference type="GO" id="GO:0016036">
    <property type="term" value="P:cellular response to phosphate starvation"/>
    <property type="evidence" value="ECO:0007669"/>
    <property type="project" value="TreeGrafter"/>
</dbReference>
<proteinExistence type="predicted"/>
<dbReference type="EMBL" id="SMGD01000013">
    <property type="protein sequence ID" value="TCK52067.1"/>
    <property type="molecule type" value="Genomic_DNA"/>
</dbReference>
<dbReference type="Gene3D" id="3.30.565.10">
    <property type="entry name" value="Histidine kinase-like ATPase, C-terminal domain"/>
    <property type="match status" value="1"/>
</dbReference>
<evidence type="ECO:0000313" key="10">
    <source>
        <dbReference type="Proteomes" id="UP000295565"/>
    </source>
</evidence>
<evidence type="ECO:0000256" key="3">
    <source>
        <dbReference type="ARBA" id="ARBA00022553"/>
    </source>
</evidence>
<evidence type="ECO:0000256" key="4">
    <source>
        <dbReference type="ARBA" id="ARBA00022679"/>
    </source>
</evidence>
<dbReference type="InterPro" id="IPR050351">
    <property type="entry name" value="BphY/WalK/GraS-like"/>
</dbReference>
<evidence type="ECO:0000259" key="8">
    <source>
        <dbReference type="PROSITE" id="PS50109"/>
    </source>
</evidence>
<dbReference type="InterPro" id="IPR036890">
    <property type="entry name" value="HATPase_C_sf"/>
</dbReference>
<evidence type="ECO:0000256" key="7">
    <source>
        <dbReference type="SAM" id="Phobius"/>
    </source>
</evidence>